<reference evidence="2" key="2">
    <citation type="submission" date="2025-09" db="UniProtKB">
        <authorList>
            <consortium name="Ensembl"/>
        </authorList>
    </citation>
    <scope>IDENTIFICATION</scope>
</reference>
<dbReference type="AlphaFoldDB" id="A0A3B3BI18"/>
<dbReference type="PANTHER" id="PTHR31635">
    <property type="entry name" value="REVERSE TRANSCRIPTASE DOMAIN-CONTAINING PROTEIN-RELATED"/>
    <property type="match status" value="1"/>
</dbReference>
<evidence type="ECO:0000313" key="3">
    <source>
        <dbReference type="Proteomes" id="UP000261560"/>
    </source>
</evidence>
<keyword evidence="1" id="KW-0812">Transmembrane</keyword>
<feature type="transmembrane region" description="Helical" evidence="1">
    <location>
        <begin position="6"/>
        <end position="24"/>
    </location>
</feature>
<sequence length="330" mass="38847">MNVLSRFLYLFMSLPIVVPNSYFVTWDKLISRFIWGGKKPRIKYKTLQLDKEHGGLALPNLKQYYYAAQLKYIACWCAPEIKAQWKQIEMNLGACRTDPAFARWRDKGLTALCLFLERDEIKSFEKLKSEFNLENRDLFRYLQLRHFYNSNVKQGITLKGKGLITIFTESYRHLPNKTISRLYKGLQSQNDNSVSAKSKWEKELNIKLSESDWHDLCKTQQTSTRSGRWKEFGWKIILRFFITPQIATKQQGKPKYCWRQCGHVNANHSHIFWLCDKLRIFWDSVIKTIEGIMGYIIPKDPQIFLLGLLPKDSSSLHVRFVPTPHRPLTS</sequence>
<reference evidence="2" key="1">
    <citation type="submission" date="2025-08" db="UniProtKB">
        <authorList>
            <consortium name="Ensembl"/>
        </authorList>
    </citation>
    <scope>IDENTIFICATION</scope>
</reference>
<name>A0A3B3BI18_ORYME</name>
<dbReference type="PaxDb" id="30732-ENSOMEP00000004683"/>
<evidence type="ECO:0000313" key="2">
    <source>
        <dbReference type="Ensembl" id="ENSOMEP00000004683.1"/>
    </source>
</evidence>
<evidence type="ECO:0000256" key="1">
    <source>
        <dbReference type="SAM" id="Phobius"/>
    </source>
</evidence>
<dbReference type="OMA" id="ITHEDWA"/>
<dbReference type="Proteomes" id="UP000261560">
    <property type="component" value="Unplaced"/>
</dbReference>
<proteinExistence type="predicted"/>
<organism evidence="2 3">
    <name type="scientific">Oryzias melastigma</name>
    <name type="common">Marine medaka</name>
    <dbReference type="NCBI Taxonomy" id="30732"/>
    <lineage>
        <taxon>Eukaryota</taxon>
        <taxon>Metazoa</taxon>
        <taxon>Chordata</taxon>
        <taxon>Craniata</taxon>
        <taxon>Vertebrata</taxon>
        <taxon>Euteleostomi</taxon>
        <taxon>Actinopterygii</taxon>
        <taxon>Neopterygii</taxon>
        <taxon>Teleostei</taxon>
        <taxon>Neoteleostei</taxon>
        <taxon>Acanthomorphata</taxon>
        <taxon>Ovalentaria</taxon>
        <taxon>Atherinomorphae</taxon>
        <taxon>Beloniformes</taxon>
        <taxon>Adrianichthyidae</taxon>
        <taxon>Oryziinae</taxon>
        <taxon>Oryzias</taxon>
    </lineage>
</organism>
<keyword evidence="3" id="KW-1185">Reference proteome</keyword>
<dbReference type="STRING" id="30732.ENSOMEP00000004683"/>
<keyword evidence="1" id="KW-0472">Membrane</keyword>
<keyword evidence="1" id="KW-1133">Transmembrane helix</keyword>
<dbReference type="GeneTree" id="ENSGT00940000164735"/>
<protein>
    <submittedName>
        <fullName evidence="2">Uncharacterized protein</fullName>
    </submittedName>
</protein>
<accession>A0A3B3BI18</accession>
<dbReference type="PANTHER" id="PTHR31635:SF196">
    <property type="entry name" value="REVERSE TRANSCRIPTASE DOMAIN-CONTAINING PROTEIN-RELATED"/>
    <property type="match status" value="1"/>
</dbReference>
<dbReference type="Ensembl" id="ENSOMET00000008741.1">
    <property type="protein sequence ID" value="ENSOMEP00000004683.1"/>
    <property type="gene ID" value="ENSOMEG00000005671.1"/>
</dbReference>